<dbReference type="PANTHER" id="PTHR11085:SF6">
    <property type="entry name" value="NAD-DEPENDENT PROTEIN DEACETYLASE SIRTUIN-2"/>
    <property type="match status" value="1"/>
</dbReference>
<evidence type="ECO:0000313" key="12">
    <source>
        <dbReference type="Proteomes" id="UP000014680"/>
    </source>
</evidence>
<proteinExistence type="inferred from homology"/>
<dbReference type="SMART" id="SM00290">
    <property type="entry name" value="ZnF_UBP"/>
    <property type="match status" value="1"/>
</dbReference>
<dbReference type="KEGG" id="eiv:EIN_097040"/>
<dbReference type="SMR" id="A0A0A1U0N8"/>
<keyword evidence="3" id="KW-0808">Transferase</keyword>
<gene>
    <name evidence="11" type="ORF">EIN_097040</name>
</gene>
<dbReference type="AlphaFoldDB" id="A0A0A1U0N8"/>
<keyword evidence="4 7" id="KW-0479">Metal-binding</keyword>
<evidence type="ECO:0000256" key="3">
    <source>
        <dbReference type="ARBA" id="ARBA00022679"/>
    </source>
</evidence>
<dbReference type="InterPro" id="IPR013083">
    <property type="entry name" value="Znf_RING/FYVE/PHD"/>
</dbReference>
<organism evidence="11 12">
    <name type="scientific">Entamoeba invadens IP1</name>
    <dbReference type="NCBI Taxonomy" id="370355"/>
    <lineage>
        <taxon>Eukaryota</taxon>
        <taxon>Amoebozoa</taxon>
        <taxon>Evosea</taxon>
        <taxon>Archamoebae</taxon>
        <taxon>Mastigamoebida</taxon>
        <taxon>Entamoebidae</taxon>
        <taxon>Entamoeba</taxon>
    </lineage>
</organism>
<dbReference type="GO" id="GO:0017136">
    <property type="term" value="F:histone deacetylase activity, NAD-dependent"/>
    <property type="evidence" value="ECO:0007669"/>
    <property type="project" value="TreeGrafter"/>
</dbReference>
<dbReference type="SUPFAM" id="SSF57850">
    <property type="entry name" value="RING/U-box"/>
    <property type="match status" value="1"/>
</dbReference>
<protein>
    <submittedName>
        <fullName evidence="11">NAD-dependent deacetylase sirtuin-2, putative</fullName>
    </submittedName>
</protein>
<dbReference type="GO" id="GO:0070403">
    <property type="term" value="F:NAD+ binding"/>
    <property type="evidence" value="ECO:0007669"/>
    <property type="project" value="InterPro"/>
</dbReference>
<feature type="binding site" evidence="7">
    <location>
        <position position="258"/>
    </location>
    <ligand>
        <name>Zn(2+)</name>
        <dbReference type="ChEBI" id="CHEBI:29105"/>
    </ligand>
</feature>
<evidence type="ECO:0000256" key="1">
    <source>
        <dbReference type="ARBA" id="ARBA00001947"/>
    </source>
</evidence>
<dbReference type="PROSITE" id="PS50271">
    <property type="entry name" value="ZF_UBP"/>
    <property type="match status" value="1"/>
</dbReference>
<evidence type="ECO:0000256" key="2">
    <source>
        <dbReference type="ARBA" id="ARBA00006988"/>
    </source>
</evidence>
<comment type="similarity">
    <text evidence="2">Belongs to the sirtuin family.</text>
</comment>
<dbReference type="GO" id="GO:0005634">
    <property type="term" value="C:nucleus"/>
    <property type="evidence" value="ECO:0007669"/>
    <property type="project" value="TreeGrafter"/>
</dbReference>
<dbReference type="PANTHER" id="PTHR11085">
    <property type="entry name" value="NAD-DEPENDENT PROTEIN DEACYLASE SIRTUIN-5, MITOCHONDRIAL-RELATED"/>
    <property type="match status" value="1"/>
</dbReference>
<feature type="binding site" evidence="7">
    <location>
        <position position="280"/>
    </location>
    <ligand>
        <name>Zn(2+)</name>
        <dbReference type="ChEBI" id="CHEBI:29105"/>
    </ligand>
</feature>
<dbReference type="Gene3D" id="3.30.40.10">
    <property type="entry name" value="Zinc/RING finger domain, C3HC4 (zinc finger)"/>
    <property type="match status" value="1"/>
</dbReference>
<keyword evidence="5 7" id="KW-0862">Zinc</keyword>
<evidence type="ECO:0000313" key="11">
    <source>
        <dbReference type="EMBL" id="ELP87437.1"/>
    </source>
</evidence>
<dbReference type="Gene3D" id="3.40.50.1220">
    <property type="entry name" value="TPP-binding domain"/>
    <property type="match status" value="1"/>
</dbReference>
<dbReference type="InterPro" id="IPR050134">
    <property type="entry name" value="NAD-dep_sirtuin_deacylases"/>
</dbReference>
<sequence>MSEQSIARPPECLDLLSVKYTLKSLFAAIRKRKCHDCGGRDVWVCLTCLYVGCSTNESNHIENHYKQHDHPVCFNLRTMTFYCYECGDIVTSDILTKIRNYIIADYSVNYRFYRPYFNEYSPAGVAQYIVSHNVRNIIALVGAGMSTSAGIPDFRSPKTGLYFNLQKYNLPYPEAVFDMEYFPTNPAPFYEVMKDMYPGLGKYFPTKCHRFLKMLNDMGRLKMIFTQNIDGLEKEAGIPDEKVVYSHGTFRTARCLKCGMKFDNTNVFIENITKGEIIRCQCGGLIKPDIVFFNESLPNAFFENVETQFDDCDMLFVIGTAMVVYPFALLMEQVSVNCPRIVFNREEIGKSIDYSQQGRDAGLMGNCDDIAEEMCKAVGWKLD</sequence>
<dbReference type="Pfam" id="PF02146">
    <property type="entry name" value="SIR2"/>
    <property type="match status" value="1"/>
</dbReference>
<evidence type="ECO:0000256" key="4">
    <source>
        <dbReference type="ARBA" id="ARBA00022723"/>
    </source>
</evidence>
<evidence type="ECO:0000256" key="5">
    <source>
        <dbReference type="ARBA" id="ARBA00022833"/>
    </source>
</evidence>
<keyword evidence="12" id="KW-1185">Reference proteome</keyword>
<dbReference type="Gene3D" id="3.30.1600.10">
    <property type="entry name" value="SIR2/SIRT2 'Small Domain"/>
    <property type="match status" value="1"/>
</dbReference>
<dbReference type="VEuPathDB" id="AmoebaDB:EIN_097040"/>
<dbReference type="EMBL" id="KB206860">
    <property type="protein sequence ID" value="ELP87437.1"/>
    <property type="molecule type" value="Genomic_DNA"/>
</dbReference>
<feature type="binding site" evidence="7">
    <location>
        <position position="282"/>
    </location>
    <ligand>
        <name>Zn(2+)</name>
        <dbReference type="ChEBI" id="CHEBI:29105"/>
    </ligand>
</feature>
<feature type="domain" description="Deacetylase sirtuin-type" evidence="10">
    <location>
        <begin position="115"/>
        <end position="381"/>
    </location>
</feature>
<dbReference type="InterPro" id="IPR029035">
    <property type="entry name" value="DHS-like_NAD/FAD-binding_dom"/>
</dbReference>
<dbReference type="SUPFAM" id="SSF52467">
    <property type="entry name" value="DHS-like NAD/FAD-binding domain"/>
    <property type="match status" value="1"/>
</dbReference>
<dbReference type="Proteomes" id="UP000014680">
    <property type="component" value="Unassembled WGS sequence"/>
</dbReference>
<evidence type="ECO:0000259" key="10">
    <source>
        <dbReference type="PROSITE" id="PS50305"/>
    </source>
</evidence>
<dbReference type="GO" id="GO:0008270">
    <property type="term" value="F:zinc ion binding"/>
    <property type="evidence" value="ECO:0007669"/>
    <property type="project" value="UniProtKB-KW"/>
</dbReference>
<reference evidence="11 12" key="1">
    <citation type="submission" date="2012-10" db="EMBL/GenBank/DDBJ databases">
        <authorList>
            <person name="Zafar N."/>
            <person name="Inman J."/>
            <person name="Hall N."/>
            <person name="Lorenzi H."/>
            <person name="Caler E."/>
        </authorList>
    </citation>
    <scope>NUCLEOTIDE SEQUENCE [LARGE SCALE GENOMIC DNA]</scope>
    <source>
        <strain evidence="11 12">IP1</strain>
    </source>
</reference>
<feature type="active site" description="Proton acceptor" evidence="7">
    <location>
        <position position="247"/>
    </location>
</feature>
<keyword evidence="8" id="KW-0863">Zinc-finger</keyword>
<feature type="domain" description="UBP-type" evidence="9">
    <location>
        <begin position="10"/>
        <end position="110"/>
    </location>
</feature>
<dbReference type="OrthoDB" id="420264at2759"/>
<comment type="cofactor">
    <cofactor evidence="1">
        <name>Zn(2+)</name>
        <dbReference type="ChEBI" id="CHEBI:29105"/>
    </cofactor>
</comment>
<accession>A0A0A1U0N8</accession>
<evidence type="ECO:0000256" key="7">
    <source>
        <dbReference type="PROSITE-ProRule" id="PRU00236"/>
    </source>
</evidence>
<dbReference type="PROSITE" id="PS50305">
    <property type="entry name" value="SIRTUIN"/>
    <property type="match status" value="1"/>
</dbReference>
<feature type="binding site" evidence="7">
    <location>
        <position position="255"/>
    </location>
    <ligand>
        <name>Zn(2+)</name>
        <dbReference type="ChEBI" id="CHEBI:29105"/>
    </ligand>
</feature>
<dbReference type="RefSeq" id="XP_004254208.1">
    <property type="nucleotide sequence ID" value="XM_004254160.1"/>
</dbReference>
<evidence type="ECO:0000259" key="9">
    <source>
        <dbReference type="PROSITE" id="PS50271"/>
    </source>
</evidence>
<keyword evidence="6" id="KW-0520">NAD</keyword>
<dbReference type="InterPro" id="IPR001607">
    <property type="entry name" value="Znf_UBP"/>
</dbReference>
<dbReference type="InterPro" id="IPR003000">
    <property type="entry name" value="Sirtuin"/>
</dbReference>
<dbReference type="GeneID" id="14886155"/>
<dbReference type="InterPro" id="IPR026591">
    <property type="entry name" value="Sirtuin_cat_small_dom_sf"/>
</dbReference>
<name>A0A0A1U0N8_ENTIV</name>
<evidence type="ECO:0000256" key="8">
    <source>
        <dbReference type="PROSITE-ProRule" id="PRU00502"/>
    </source>
</evidence>
<dbReference type="OMA" id="NESNHIE"/>
<dbReference type="Pfam" id="PF02148">
    <property type="entry name" value="zf-UBP"/>
    <property type="match status" value="1"/>
</dbReference>
<evidence type="ECO:0000256" key="6">
    <source>
        <dbReference type="ARBA" id="ARBA00023027"/>
    </source>
</evidence>
<dbReference type="InterPro" id="IPR026590">
    <property type="entry name" value="Ssirtuin_cat_dom"/>
</dbReference>